<dbReference type="EMBL" id="CAMXCT020002302">
    <property type="protein sequence ID" value="CAL1150568.1"/>
    <property type="molecule type" value="Genomic_DNA"/>
</dbReference>
<gene>
    <name evidence="2" type="ORF">C1SCF055_LOCUS23602</name>
    <name evidence="3" type="ORF">C1SCF055_LOCUS25098</name>
</gene>
<protein>
    <submittedName>
        <fullName evidence="3">Uncharacterized protein</fullName>
    </submittedName>
</protein>
<evidence type="ECO:0000313" key="3">
    <source>
        <dbReference type="EMBL" id="CAI3998828.1"/>
    </source>
</evidence>
<reference evidence="3" key="1">
    <citation type="submission" date="2022-10" db="EMBL/GenBank/DDBJ databases">
        <authorList>
            <person name="Chen Y."/>
            <person name="Dougan E. K."/>
            <person name="Chan C."/>
            <person name="Rhodes N."/>
            <person name="Thang M."/>
        </authorList>
    </citation>
    <scope>NUCLEOTIDE SEQUENCE</scope>
</reference>
<feature type="compositionally biased region" description="Basic and acidic residues" evidence="1">
    <location>
        <begin position="297"/>
        <end position="316"/>
    </location>
</feature>
<dbReference type="Proteomes" id="UP001152797">
    <property type="component" value="Unassembled WGS sequence"/>
</dbReference>
<dbReference type="EMBL" id="CAMXCT010002302">
    <property type="protein sequence ID" value="CAI3997193.1"/>
    <property type="molecule type" value="Genomic_DNA"/>
</dbReference>
<feature type="region of interest" description="Disordered" evidence="1">
    <location>
        <begin position="297"/>
        <end position="414"/>
    </location>
</feature>
<accession>A0A9P1CXR4</accession>
<evidence type="ECO:0000313" key="4">
    <source>
        <dbReference type="EMBL" id="CAL1150568.1"/>
    </source>
</evidence>
<feature type="compositionally biased region" description="Acidic residues" evidence="1">
    <location>
        <begin position="532"/>
        <end position="544"/>
    </location>
</feature>
<feature type="region of interest" description="Disordered" evidence="1">
    <location>
        <begin position="517"/>
        <end position="568"/>
    </location>
</feature>
<dbReference type="EMBL" id="CAMXCT030002548">
    <property type="protein sequence ID" value="CAL4786140.1"/>
    <property type="molecule type" value="Genomic_DNA"/>
</dbReference>
<evidence type="ECO:0000313" key="2">
    <source>
        <dbReference type="EMBL" id="CAI3997193.1"/>
    </source>
</evidence>
<dbReference type="EMBL" id="CAMXCT030002302">
    <property type="protein sequence ID" value="CAL4784505.1"/>
    <property type="molecule type" value="Genomic_DNA"/>
</dbReference>
<dbReference type="EMBL" id="CAMXCT010002548">
    <property type="protein sequence ID" value="CAI3998828.1"/>
    <property type="molecule type" value="Genomic_DNA"/>
</dbReference>
<feature type="compositionally biased region" description="Basic residues" evidence="1">
    <location>
        <begin position="385"/>
        <end position="401"/>
    </location>
</feature>
<dbReference type="EMBL" id="CAMXCT020002548">
    <property type="protein sequence ID" value="CAL1152203.1"/>
    <property type="molecule type" value="Genomic_DNA"/>
</dbReference>
<evidence type="ECO:0000256" key="1">
    <source>
        <dbReference type="SAM" id="MobiDB-lite"/>
    </source>
</evidence>
<evidence type="ECO:0000313" key="5">
    <source>
        <dbReference type="Proteomes" id="UP001152797"/>
    </source>
</evidence>
<name>A0A9P1CXR4_9DINO</name>
<feature type="compositionally biased region" description="Low complexity" evidence="1">
    <location>
        <begin position="357"/>
        <end position="371"/>
    </location>
</feature>
<keyword evidence="5" id="KW-1185">Reference proteome</keyword>
<proteinExistence type="predicted"/>
<comment type="caution">
    <text evidence="3">The sequence shown here is derived from an EMBL/GenBank/DDBJ whole genome shotgun (WGS) entry which is preliminary data.</text>
</comment>
<dbReference type="AlphaFoldDB" id="A0A9P1CXR4"/>
<reference evidence="4" key="2">
    <citation type="submission" date="2024-04" db="EMBL/GenBank/DDBJ databases">
        <authorList>
            <person name="Chen Y."/>
            <person name="Shah S."/>
            <person name="Dougan E. K."/>
            <person name="Thang M."/>
            <person name="Chan C."/>
        </authorList>
    </citation>
    <scope>NUCLEOTIDE SEQUENCE [LARGE SCALE GENOMIC DNA]</scope>
</reference>
<feature type="compositionally biased region" description="Basic residues" evidence="1">
    <location>
        <begin position="317"/>
        <end position="334"/>
    </location>
</feature>
<feature type="compositionally biased region" description="Low complexity" evidence="1">
    <location>
        <begin position="402"/>
        <end position="411"/>
    </location>
</feature>
<sequence length="568" mass="64048">MPKIDDKKILQDQPWEDPAFFAPPVGDDKWITTSDCRWIYRTHKKPRKKGFHPIHRSFPLKDVSRLSLQRITVAFPECQRTGKTVATSMMDRSIFIDQFSDVKPEVETLNTRWRGYTFFRVLDRDEDQCEKPKDETLASASDQFLLWESSLCLLAFYILTVGGLAMAKSSRKKDKKERKRKGKKRKAKALQLGKACSRISDLKVEQLAIILQVHDTLTSQTLFSMGGELLEVHRRALSLQKRQEDGSHRGLEIRVEVSKRMGWSIMNEVEVHEKSSEAAGWLSTLKKLIQDAKALAADDMRKDQTDTRRTTSPEKTRRGKSKKVKRDRKKKSRSRSSSANRSDSDEEWVSVQLALQSSKSRSPRRPASVSPVFDDRFRSGGSKAPGRRPSRGRGGGHRRASRSTTAPPSTAGTSNDEIEAFFDIDLKRSLCGSNDRMLYLKMVSAEGFDDVSSLLQGVREGWSPEESCCSQECKEFLRCMTWVGRRAAKKFTELVAGKMDEYMAELDRMAMGGERPLPEALVEGYKPAIEDNQADDQEENEDSPESGSGPAKPGLPAFVLPGSPTGQD</sequence>
<organism evidence="3">
    <name type="scientific">Cladocopium goreaui</name>
    <dbReference type="NCBI Taxonomy" id="2562237"/>
    <lineage>
        <taxon>Eukaryota</taxon>
        <taxon>Sar</taxon>
        <taxon>Alveolata</taxon>
        <taxon>Dinophyceae</taxon>
        <taxon>Suessiales</taxon>
        <taxon>Symbiodiniaceae</taxon>
        <taxon>Cladocopium</taxon>
    </lineage>
</organism>